<keyword evidence="3" id="KW-1185">Reference proteome</keyword>
<keyword evidence="2" id="KW-0456">Lyase</keyword>
<organism evidence="2 3">
    <name type="scientific">Candidatus Methylacidithermus pantelleriae</name>
    <dbReference type="NCBI Taxonomy" id="2744239"/>
    <lineage>
        <taxon>Bacteria</taxon>
        <taxon>Pseudomonadati</taxon>
        <taxon>Verrucomicrobiota</taxon>
        <taxon>Methylacidiphilae</taxon>
        <taxon>Methylacidiphilales</taxon>
        <taxon>Methylacidiphilaceae</taxon>
        <taxon>Candidatus Methylacidithermus</taxon>
    </lineage>
</organism>
<dbReference type="Gene3D" id="3.30.70.3460">
    <property type="match status" value="1"/>
</dbReference>
<gene>
    <name evidence="2" type="ORF">MPNT_70063</name>
</gene>
<dbReference type="InterPro" id="IPR040523">
    <property type="entry name" value="AsnC_trans_reg2"/>
</dbReference>
<dbReference type="EMBL" id="CAJNOB010000067">
    <property type="protein sequence ID" value="CAF0704540.1"/>
    <property type="molecule type" value="Genomic_DNA"/>
</dbReference>
<dbReference type="Pfam" id="PF17805">
    <property type="entry name" value="AsnC_trans_reg2"/>
    <property type="match status" value="1"/>
</dbReference>
<accession>A0A8J2BLZ9</accession>
<dbReference type="RefSeq" id="WP_174582531.1">
    <property type="nucleotide sequence ID" value="NZ_CAJNOB010000067.1"/>
</dbReference>
<sequence length="386" mass="44298">MEKALLDERGETSPPISVTDPINAQILRVSEDQLSGFYRDPFVEIAARCCLDPELVRRRIAAMLRAGTIRRVRQTLYSNLLAPGALVAWNVPQERLDAAFDFLFQKDPFSGHVVIRSTDRDTPGSRFRLWTTLKVPQGFSLSKHCQWLQQKIGAVSFRLMPARAIFVLGVGHVRRQELEIGEMAPEPAQLQPIRQVWLNEEEWKVLAELKREFSPEEIRPDPWAQRATQAGMSLSRFFEIAEGLSQKGVLGRFSTFLEHVKPLKDGYRVTLFNALFHWALPPGWEEKAGCEIGRFRILTHAYWREAGKEFENVNLMAVAHGKDKRKLLAHKEAIDRHLHNLGIPVEYTNIFWGGRSEIKPSEILPSAYKNWCTSMGIDWRTMKEEV</sequence>
<evidence type="ECO:0000259" key="1">
    <source>
        <dbReference type="Pfam" id="PF17805"/>
    </source>
</evidence>
<dbReference type="GO" id="GO:0016829">
    <property type="term" value="F:lyase activity"/>
    <property type="evidence" value="ECO:0007669"/>
    <property type="project" value="UniProtKB-KW"/>
</dbReference>
<dbReference type="EC" id="4.1.1.111" evidence="2"/>
<feature type="domain" description="Siroheme decarboxylase AsnC-like ligand binding" evidence="1">
    <location>
        <begin position="85"/>
        <end position="166"/>
    </location>
</feature>
<name>A0A8J2BLZ9_9BACT</name>
<evidence type="ECO:0000313" key="2">
    <source>
        <dbReference type="EMBL" id="CAF0704540.1"/>
    </source>
</evidence>
<reference evidence="2" key="1">
    <citation type="submission" date="2021-02" db="EMBL/GenBank/DDBJ databases">
        <authorList>
            <person name="Cremers G."/>
            <person name="Picone N."/>
        </authorList>
    </citation>
    <scope>NUCLEOTIDE SEQUENCE</scope>
    <source>
        <strain evidence="2">PQ17</strain>
    </source>
</reference>
<comment type="caution">
    <text evidence="2">The sequence shown here is derived from an EMBL/GenBank/DDBJ whole genome shotgun (WGS) entry which is preliminary data.</text>
</comment>
<evidence type="ECO:0000313" key="3">
    <source>
        <dbReference type="Proteomes" id="UP000663859"/>
    </source>
</evidence>
<protein>
    <submittedName>
        <fullName evidence="2">Siroheme decarboxylase</fullName>
        <ecNumber evidence="2">4.1.1.111</ecNumber>
    </submittedName>
</protein>
<dbReference type="AlphaFoldDB" id="A0A8J2BLZ9"/>
<proteinExistence type="predicted"/>
<dbReference type="Proteomes" id="UP000663859">
    <property type="component" value="Unassembled WGS sequence"/>
</dbReference>